<evidence type="ECO:0000256" key="1">
    <source>
        <dbReference type="SAM" id="MobiDB-lite"/>
    </source>
</evidence>
<reference evidence="2" key="1">
    <citation type="submission" date="2020-02" db="EMBL/GenBank/DDBJ databases">
        <authorList>
            <person name="Meier V. D."/>
        </authorList>
    </citation>
    <scope>NUCLEOTIDE SEQUENCE</scope>
    <source>
        <strain evidence="2">AVDCRST_MAG19</strain>
    </source>
</reference>
<feature type="non-terminal residue" evidence="2">
    <location>
        <position position="1"/>
    </location>
</feature>
<sequence>WTTAASTTWPARSPAPPPVGACSAPSWPAPPPACS</sequence>
<feature type="region of interest" description="Disordered" evidence="1">
    <location>
        <begin position="1"/>
        <end position="35"/>
    </location>
</feature>
<proteinExistence type="predicted"/>
<evidence type="ECO:0000313" key="2">
    <source>
        <dbReference type="EMBL" id="CAA9585972.1"/>
    </source>
</evidence>
<organism evidence="2">
    <name type="scientific">uncultured Thermomicrobiales bacterium</name>
    <dbReference type="NCBI Taxonomy" id="1645740"/>
    <lineage>
        <taxon>Bacteria</taxon>
        <taxon>Pseudomonadati</taxon>
        <taxon>Thermomicrobiota</taxon>
        <taxon>Thermomicrobia</taxon>
        <taxon>Thermomicrobiales</taxon>
        <taxon>environmental samples</taxon>
    </lineage>
</organism>
<gene>
    <name evidence="2" type="ORF">AVDCRST_MAG19-4654</name>
</gene>
<feature type="compositionally biased region" description="Polar residues" evidence="1">
    <location>
        <begin position="1"/>
        <end position="10"/>
    </location>
</feature>
<dbReference type="AlphaFoldDB" id="A0A6J4VQP8"/>
<accession>A0A6J4VQP8</accession>
<dbReference type="EMBL" id="CADCWL010000255">
    <property type="protein sequence ID" value="CAA9585972.1"/>
    <property type="molecule type" value="Genomic_DNA"/>
</dbReference>
<name>A0A6J4VQP8_9BACT</name>
<feature type="non-terminal residue" evidence="2">
    <location>
        <position position="35"/>
    </location>
</feature>
<protein>
    <submittedName>
        <fullName evidence="2">Uncharacterized protein</fullName>
    </submittedName>
</protein>